<evidence type="ECO:0000256" key="2">
    <source>
        <dbReference type="ARBA" id="ARBA00023125"/>
    </source>
</evidence>
<accession>A0ABQ7FH30</accession>
<feature type="compositionally biased region" description="Low complexity" evidence="4">
    <location>
        <begin position="294"/>
        <end position="305"/>
    </location>
</feature>
<gene>
    <name evidence="6" type="ORF">GCU69_14795</name>
</gene>
<evidence type="ECO:0000256" key="1">
    <source>
        <dbReference type="ARBA" id="ARBA00023015"/>
    </source>
</evidence>
<dbReference type="InterPro" id="IPR028082">
    <property type="entry name" value="Peripla_BP_I"/>
</dbReference>
<evidence type="ECO:0000259" key="5">
    <source>
        <dbReference type="Pfam" id="PF13377"/>
    </source>
</evidence>
<dbReference type="PANTHER" id="PTHR30146">
    <property type="entry name" value="LACI-RELATED TRANSCRIPTIONAL REPRESSOR"/>
    <property type="match status" value="1"/>
</dbReference>
<feature type="domain" description="Transcriptional regulator LacI/GalR-like sensor" evidence="5">
    <location>
        <begin position="132"/>
        <end position="289"/>
    </location>
</feature>
<dbReference type="EMBL" id="WHPN01000279">
    <property type="protein sequence ID" value="KAF4408324.1"/>
    <property type="molecule type" value="Genomic_DNA"/>
</dbReference>
<dbReference type="Proteomes" id="UP000621266">
    <property type="component" value="Unassembled WGS sequence"/>
</dbReference>
<evidence type="ECO:0000313" key="7">
    <source>
        <dbReference type="Proteomes" id="UP000621266"/>
    </source>
</evidence>
<dbReference type="PANTHER" id="PTHR30146:SF155">
    <property type="entry name" value="ALANINE RACEMASE"/>
    <property type="match status" value="1"/>
</dbReference>
<feature type="region of interest" description="Disordered" evidence="4">
    <location>
        <begin position="279"/>
        <end position="305"/>
    </location>
</feature>
<evidence type="ECO:0000256" key="4">
    <source>
        <dbReference type="SAM" id="MobiDB-lite"/>
    </source>
</evidence>
<evidence type="ECO:0000313" key="6">
    <source>
        <dbReference type="EMBL" id="KAF4408324.1"/>
    </source>
</evidence>
<sequence length="305" mass="32330">MSATDDERARAGAVGLVLARPARLLGVEPFFMEFIAGIEERLAERELSVLLHVVAHQEAELAAYRRWAASGLVDAVAVVNLTADDRRPALLRELELPAVLVGTWEDGPGTARTPAFPAVRTDDAGPVRDALARLLELGHRRVARVSGPAGLLHTRARTAALLEGCRAAGLPDPVVVEGDYSQEAGERLTAGLLRSADRPTAILYDNDVMAVAGLSAARELGVRVPAELSLVAWDDSTLCRLASPPLTTMSVDVHQYGVSVAESVLELVDGLPVTERRSPTARWVPRGSTAPSPARAEVADGAAAR</sequence>
<dbReference type="RefSeq" id="WP_098755220.1">
    <property type="nucleotide sequence ID" value="NZ_WHPN01000279.1"/>
</dbReference>
<dbReference type="Pfam" id="PF13377">
    <property type="entry name" value="Peripla_BP_3"/>
    <property type="match status" value="1"/>
</dbReference>
<comment type="caution">
    <text evidence="6">The sequence shown here is derived from an EMBL/GenBank/DDBJ whole genome shotgun (WGS) entry which is preliminary data.</text>
</comment>
<proteinExistence type="predicted"/>
<dbReference type="InterPro" id="IPR046335">
    <property type="entry name" value="LacI/GalR-like_sensor"/>
</dbReference>
<dbReference type="SUPFAM" id="SSF53822">
    <property type="entry name" value="Periplasmic binding protein-like I"/>
    <property type="match status" value="1"/>
</dbReference>
<name>A0ABQ7FH30_9ACTN</name>
<evidence type="ECO:0000256" key="3">
    <source>
        <dbReference type="ARBA" id="ARBA00023163"/>
    </source>
</evidence>
<organism evidence="6 7">
    <name type="scientific">Streptomyces lycii</name>
    <dbReference type="NCBI Taxonomy" id="2654337"/>
    <lineage>
        <taxon>Bacteria</taxon>
        <taxon>Bacillati</taxon>
        <taxon>Actinomycetota</taxon>
        <taxon>Actinomycetes</taxon>
        <taxon>Kitasatosporales</taxon>
        <taxon>Streptomycetaceae</taxon>
        <taxon>Streptomyces</taxon>
    </lineage>
</organism>
<dbReference type="Gene3D" id="3.40.50.2300">
    <property type="match status" value="2"/>
</dbReference>
<keyword evidence="7" id="KW-1185">Reference proteome</keyword>
<protein>
    <submittedName>
        <fullName evidence="6">LacI family transcriptional regulator</fullName>
    </submittedName>
</protein>
<keyword evidence="1" id="KW-0805">Transcription regulation</keyword>
<keyword evidence="2" id="KW-0238">DNA-binding</keyword>
<keyword evidence="3" id="KW-0804">Transcription</keyword>
<reference evidence="6 7" key="1">
    <citation type="submission" date="2019-10" db="EMBL/GenBank/DDBJ databases">
        <title>Streptomyces tenebrisbrunneis sp.nov., an endogenous actinomycete isolated from of Lycium ruthenicum.</title>
        <authorList>
            <person name="Ma L."/>
        </authorList>
    </citation>
    <scope>NUCLEOTIDE SEQUENCE [LARGE SCALE GENOMIC DNA]</scope>
    <source>
        <strain evidence="6 7">TRM 66187</strain>
    </source>
</reference>
<dbReference type="CDD" id="cd06267">
    <property type="entry name" value="PBP1_LacI_sugar_binding-like"/>
    <property type="match status" value="1"/>
</dbReference>